<evidence type="ECO:0000313" key="7">
    <source>
        <dbReference type="EMBL" id="OOV80834.1"/>
    </source>
</evidence>
<keyword evidence="3 5" id="KW-1133">Transmembrane helix</keyword>
<feature type="transmembrane region" description="Helical" evidence="5">
    <location>
        <begin position="30"/>
        <end position="50"/>
    </location>
</feature>
<dbReference type="GO" id="GO:0016020">
    <property type="term" value="C:membrane"/>
    <property type="evidence" value="ECO:0007669"/>
    <property type="project" value="UniProtKB-SubCell"/>
</dbReference>
<dbReference type="InterPro" id="IPR011547">
    <property type="entry name" value="SLC26A/SulP_dom"/>
</dbReference>
<feature type="transmembrane region" description="Helical" evidence="5">
    <location>
        <begin position="219"/>
        <end position="239"/>
    </location>
</feature>
<gene>
    <name evidence="7" type="ORF">B1202_12545</name>
</gene>
<feature type="transmembrane region" description="Helical" evidence="5">
    <location>
        <begin position="104"/>
        <end position="126"/>
    </location>
</feature>
<evidence type="ECO:0000256" key="2">
    <source>
        <dbReference type="ARBA" id="ARBA00022692"/>
    </source>
</evidence>
<dbReference type="SUPFAM" id="SSF52091">
    <property type="entry name" value="SpoIIaa-like"/>
    <property type="match status" value="1"/>
</dbReference>
<comment type="subcellular location">
    <subcellularLocation>
        <location evidence="1">Membrane</location>
        <topology evidence="1">Multi-pass membrane protein</topology>
    </subcellularLocation>
</comment>
<dbReference type="Pfam" id="PF00916">
    <property type="entry name" value="Sulfate_transp"/>
    <property type="match status" value="1"/>
</dbReference>
<dbReference type="Pfam" id="PF01740">
    <property type="entry name" value="STAS"/>
    <property type="match status" value="1"/>
</dbReference>
<dbReference type="PROSITE" id="PS50801">
    <property type="entry name" value="STAS"/>
    <property type="match status" value="1"/>
</dbReference>
<feature type="transmembrane region" description="Helical" evidence="5">
    <location>
        <begin position="343"/>
        <end position="361"/>
    </location>
</feature>
<dbReference type="EMBL" id="MVKX01000008">
    <property type="protein sequence ID" value="OOV80834.1"/>
    <property type="molecule type" value="Genomic_DNA"/>
</dbReference>
<dbReference type="Gene3D" id="3.30.750.24">
    <property type="entry name" value="STAS domain"/>
    <property type="match status" value="1"/>
</dbReference>
<feature type="domain" description="STAS" evidence="6">
    <location>
        <begin position="456"/>
        <end position="569"/>
    </location>
</feature>
<evidence type="ECO:0000256" key="1">
    <source>
        <dbReference type="ARBA" id="ARBA00004141"/>
    </source>
</evidence>
<evidence type="ECO:0000256" key="5">
    <source>
        <dbReference type="SAM" id="Phobius"/>
    </source>
</evidence>
<dbReference type="InterPro" id="IPR002645">
    <property type="entry name" value="STAS_dom"/>
</dbReference>
<feature type="transmembrane region" description="Helical" evidence="5">
    <location>
        <begin position="138"/>
        <end position="159"/>
    </location>
</feature>
<evidence type="ECO:0000313" key="8">
    <source>
        <dbReference type="Proteomes" id="UP000191160"/>
    </source>
</evidence>
<feature type="transmembrane region" description="Helical" evidence="5">
    <location>
        <begin position="272"/>
        <end position="296"/>
    </location>
</feature>
<feature type="transmembrane region" description="Helical" evidence="5">
    <location>
        <begin position="308"/>
        <end position="331"/>
    </location>
</feature>
<feature type="transmembrane region" description="Helical" evidence="5">
    <location>
        <begin position="405"/>
        <end position="433"/>
    </location>
</feature>
<reference evidence="7 8" key="1">
    <citation type="submission" date="2017-02" db="EMBL/GenBank/DDBJ databases">
        <title>Acinetobacter sp. ANC 4945, whole genome shotgun sequencing project.</title>
        <authorList>
            <person name="Radolfova-Krizova L."/>
            <person name="Al Atrouni A."/>
            <person name="Nemec A."/>
        </authorList>
    </citation>
    <scope>NUCLEOTIDE SEQUENCE [LARGE SCALE GENOMIC DNA]</scope>
    <source>
        <strain evidence="7 8">ANC 4945</strain>
    </source>
</reference>
<keyword evidence="4 5" id="KW-0472">Membrane</keyword>
<accession>A0A1T1GTA2</accession>
<dbReference type="PANTHER" id="PTHR11814">
    <property type="entry name" value="SULFATE TRANSPORTER"/>
    <property type="match status" value="1"/>
</dbReference>
<evidence type="ECO:0000256" key="4">
    <source>
        <dbReference type="ARBA" id="ARBA00023136"/>
    </source>
</evidence>
<dbReference type="InterPro" id="IPR001902">
    <property type="entry name" value="SLC26A/SulP_fam"/>
</dbReference>
<evidence type="ECO:0000259" key="6">
    <source>
        <dbReference type="PROSITE" id="PS50801"/>
    </source>
</evidence>
<feature type="transmembrane region" description="Helical" evidence="5">
    <location>
        <begin position="368"/>
        <end position="385"/>
    </location>
</feature>
<dbReference type="NCBIfam" id="TIGR00815">
    <property type="entry name" value="sulP"/>
    <property type="match status" value="1"/>
</dbReference>
<dbReference type="AlphaFoldDB" id="A0A1T1GTA2"/>
<dbReference type="CDD" id="cd07042">
    <property type="entry name" value="STAS_SulP_like_sulfate_transporter"/>
    <property type="match status" value="1"/>
</dbReference>
<proteinExistence type="predicted"/>
<keyword evidence="2 5" id="KW-0812">Transmembrane</keyword>
<comment type="caution">
    <text evidence="7">The sequence shown here is derived from an EMBL/GenBank/DDBJ whole genome shotgun (WGS) entry which is preliminary data.</text>
</comment>
<dbReference type="InterPro" id="IPR036513">
    <property type="entry name" value="STAS_dom_sf"/>
</dbReference>
<organism evidence="7 8">
    <name type="scientific">Acinetobacter amyesii</name>
    <dbReference type="NCBI Taxonomy" id="2942470"/>
    <lineage>
        <taxon>Bacteria</taxon>
        <taxon>Pseudomonadati</taxon>
        <taxon>Pseudomonadota</taxon>
        <taxon>Gammaproteobacteria</taxon>
        <taxon>Moraxellales</taxon>
        <taxon>Moraxellaceae</taxon>
        <taxon>Acinetobacter</taxon>
    </lineage>
</organism>
<dbReference type="Proteomes" id="UP000191160">
    <property type="component" value="Unassembled WGS sequence"/>
</dbReference>
<evidence type="ECO:0000256" key="3">
    <source>
        <dbReference type="ARBA" id="ARBA00022989"/>
    </source>
</evidence>
<protein>
    <submittedName>
        <fullName evidence="7">Sodium-independent anion transporter</fullName>
    </submittedName>
</protein>
<feature type="transmembrane region" description="Helical" evidence="5">
    <location>
        <begin position="179"/>
        <end position="199"/>
    </location>
</feature>
<dbReference type="RefSeq" id="WP_078190948.1">
    <property type="nucleotide sequence ID" value="NZ_JAMCOZ010000013.1"/>
</dbReference>
<dbReference type="GO" id="GO:0055085">
    <property type="term" value="P:transmembrane transport"/>
    <property type="evidence" value="ECO:0007669"/>
    <property type="project" value="InterPro"/>
</dbReference>
<sequence>MSDLKPHILQKFPAWQWLQHYSPVKFKSDVLASLIVIAMLVPQGMAYSMLAGLPPIMGLYASILPMIVYALIGGSSTLSIGPVAIISMMTFATLNPLFEVGSPVYIEAATLLALMVGLISLLLGVLRFGFLIQLISHPVIKSFIIASALLIALGQFKFLVDVPLKANNIPEFVLSLWEYLSLTHIASLIFGVLAILFLIYVPKILATQSIQSRFGSTAFLSKALPLILVVISIASVMLFDLQNVGIKTVGEIPSGFPPLSFPHWNWELVQTLLPGATMIAMISFVESLSIAQATALQQRSQLNSNQELIALGLANLSAGVSSAFPVTGSLSRTVVNADAGAKTPMAGVLSSLLIIIVSLYFTGFFQDLPLVILAATIIVSIWKLVDFKPFVDTWRYSKADGIAMWVTFFGVVCIDISTGLIIGIISTFILLLWRISRPHIAVIGLVEGTQHFRNVQRHHVYTAPHILSLRIDENISFLNANTLKGFLINEVSENIDLEHVVINCSSVSSIDLSALEMLEDLNAELSKLDIRLHFSEVKGPVMDKLQHSKLLTHLSGQIFLTHYQAITELATASSEYQI</sequence>
<name>A0A1T1GTA2_9GAMM</name>
<keyword evidence="8" id="KW-1185">Reference proteome</keyword>